<accession>A0A2W1JF15</accession>
<proteinExistence type="predicted"/>
<sequence length="271" mass="29906">MQIRGLIKQAVAPAIAIICAGTIAHLQSAQVTAAEQQADQEITKAEALREEAQYKTNMALAQKLPSSGFDNLIANWAFLNVVQYFGDDEARSKTGYTVTPEFFEVVVNRDPLFLDMYSYLSSMVTLYGGQPQKSVAMLEQGLAEIPEAMKPEAYFLWQAKAADELLFLGQPQAARQSYEQAANWAGRSSKPGLRKVAQRSRQTAEFLATNPDSRQAQVSSWSNILMSAVDQRTQQFASSQIEALGGRVSVNDDGLMSVQLPSESEQEQRQQ</sequence>
<name>A0A2W1JF15_9CYAN</name>
<evidence type="ECO:0000256" key="1">
    <source>
        <dbReference type="SAM" id="MobiDB-lite"/>
    </source>
</evidence>
<evidence type="ECO:0000313" key="3">
    <source>
        <dbReference type="Proteomes" id="UP000248857"/>
    </source>
</evidence>
<protein>
    <submittedName>
        <fullName evidence="2">Uncharacterized protein</fullName>
    </submittedName>
</protein>
<dbReference type="EMBL" id="PQWO01000011">
    <property type="protein sequence ID" value="PZD72343.1"/>
    <property type="molecule type" value="Genomic_DNA"/>
</dbReference>
<dbReference type="Proteomes" id="UP000248857">
    <property type="component" value="Unassembled WGS sequence"/>
</dbReference>
<gene>
    <name evidence="2" type="ORF">C1752_03930</name>
</gene>
<organism evidence="2 3">
    <name type="scientific">Acaryochloris thomasi RCC1774</name>
    <dbReference type="NCBI Taxonomy" id="1764569"/>
    <lineage>
        <taxon>Bacteria</taxon>
        <taxon>Bacillati</taxon>
        <taxon>Cyanobacteriota</taxon>
        <taxon>Cyanophyceae</taxon>
        <taxon>Acaryochloridales</taxon>
        <taxon>Acaryochloridaceae</taxon>
        <taxon>Acaryochloris</taxon>
        <taxon>Acaryochloris thomasi</taxon>
    </lineage>
</organism>
<reference evidence="2 3" key="1">
    <citation type="journal article" date="2018" name="Sci. Rep.">
        <title>A novel species of the marine cyanobacterium Acaryochloris with a unique pigment content and lifestyle.</title>
        <authorList>
            <person name="Partensky F."/>
            <person name="Six C."/>
            <person name="Ratin M."/>
            <person name="Garczarek L."/>
            <person name="Vaulot D."/>
            <person name="Probert I."/>
            <person name="Calteau A."/>
            <person name="Gourvil P."/>
            <person name="Marie D."/>
            <person name="Grebert T."/>
            <person name="Bouchier C."/>
            <person name="Le Panse S."/>
            <person name="Gachenot M."/>
            <person name="Rodriguez F."/>
            <person name="Garrido J.L."/>
        </authorList>
    </citation>
    <scope>NUCLEOTIDE SEQUENCE [LARGE SCALE GENOMIC DNA]</scope>
    <source>
        <strain evidence="2 3">RCC1774</strain>
    </source>
</reference>
<dbReference type="AlphaFoldDB" id="A0A2W1JF15"/>
<feature type="region of interest" description="Disordered" evidence="1">
    <location>
        <begin position="252"/>
        <end position="271"/>
    </location>
</feature>
<keyword evidence="3" id="KW-1185">Reference proteome</keyword>
<comment type="caution">
    <text evidence="2">The sequence shown here is derived from an EMBL/GenBank/DDBJ whole genome shotgun (WGS) entry which is preliminary data.</text>
</comment>
<evidence type="ECO:0000313" key="2">
    <source>
        <dbReference type="EMBL" id="PZD72343.1"/>
    </source>
</evidence>
<dbReference type="RefSeq" id="WP_110987312.1">
    <property type="nucleotide sequence ID" value="NZ_CAWNWM010000011.1"/>
</dbReference>
<dbReference type="OrthoDB" id="480631at2"/>